<dbReference type="InterPro" id="IPR027417">
    <property type="entry name" value="P-loop_NTPase"/>
</dbReference>
<keyword evidence="4 6" id="KW-0067">ATP-binding</keyword>
<evidence type="ECO:0000256" key="1">
    <source>
        <dbReference type="ARBA" id="ARBA00005417"/>
    </source>
</evidence>
<evidence type="ECO:0000256" key="2">
    <source>
        <dbReference type="ARBA" id="ARBA00022448"/>
    </source>
</evidence>
<dbReference type="PANTHER" id="PTHR42711:SF5">
    <property type="entry name" value="ABC TRANSPORTER ATP-BINDING PROTEIN NATA"/>
    <property type="match status" value="1"/>
</dbReference>
<evidence type="ECO:0000256" key="4">
    <source>
        <dbReference type="ARBA" id="ARBA00022840"/>
    </source>
</evidence>
<keyword evidence="2" id="KW-0813">Transport</keyword>
<dbReference type="GO" id="GO:0005524">
    <property type="term" value="F:ATP binding"/>
    <property type="evidence" value="ECO:0007669"/>
    <property type="project" value="UniProtKB-KW"/>
</dbReference>
<dbReference type="Gene3D" id="3.40.50.300">
    <property type="entry name" value="P-loop containing nucleotide triphosphate hydrolases"/>
    <property type="match status" value="1"/>
</dbReference>
<comment type="caution">
    <text evidence="6">The sequence shown here is derived from an EMBL/GenBank/DDBJ whole genome shotgun (WGS) entry which is preliminary data.</text>
</comment>
<dbReference type="PANTHER" id="PTHR42711">
    <property type="entry name" value="ABC TRANSPORTER ATP-BINDING PROTEIN"/>
    <property type="match status" value="1"/>
</dbReference>
<organism evidence="6 7">
    <name type="scientific">Deinococcus arboris</name>
    <dbReference type="NCBI Taxonomy" id="2682977"/>
    <lineage>
        <taxon>Bacteria</taxon>
        <taxon>Thermotogati</taxon>
        <taxon>Deinococcota</taxon>
        <taxon>Deinococci</taxon>
        <taxon>Deinococcales</taxon>
        <taxon>Deinococcaceae</taxon>
        <taxon>Deinococcus</taxon>
    </lineage>
</organism>
<dbReference type="InterPro" id="IPR003593">
    <property type="entry name" value="AAA+_ATPase"/>
</dbReference>
<dbReference type="Proteomes" id="UP000483286">
    <property type="component" value="Unassembled WGS sequence"/>
</dbReference>
<comment type="similarity">
    <text evidence="1">Belongs to the ABC transporter superfamily.</text>
</comment>
<dbReference type="CDD" id="cd03230">
    <property type="entry name" value="ABC_DR_subfamily_A"/>
    <property type="match status" value="1"/>
</dbReference>
<evidence type="ECO:0000313" key="7">
    <source>
        <dbReference type="Proteomes" id="UP000483286"/>
    </source>
</evidence>
<dbReference type="InterPro" id="IPR050763">
    <property type="entry name" value="ABC_transporter_ATP-binding"/>
</dbReference>
<dbReference type="EMBL" id="WQLB01000002">
    <property type="protein sequence ID" value="MVN85633.1"/>
    <property type="molecule type" value="Genomic_DNA"/>
</dbReference>
<proteinExistence type="inferred from homology"/>
<evidence type="ECO:0000259" key="5">
    <source>
        <dbReference type="PROSITE" id="PS50893"/>
    </source>
</evidence>
<feature type="domain" description="ABC transporter" evidence="5">
    <location>
        <begin position="4"/>
        <end position="238"/>
    </location>
</feature>
<dbReference type="GO" id="GO:0016887">
    <property type="term" value="F:ATP hydrolysis activity"/>
    <property type="evidence" value="ECO:0007669"/>
    <property type="project" value="InterPro"/>
</dbReference>
<dbReference type="SUPFAM" id="SSF52540">
    <property type="entry name" value="P-loop containing nucleoside triphosphate hydrolases"/>
    <property type="match status" value="1"/>
</dbReference>
<sequence>MDVLQATNLRKSYRSGAQVVEAVQGVSLSCRAGEVVAFLGANGAGKTTTLKMLTGLIRPDSGEVRICGGDPHADVRVLERIGAVLEGNRNTYWTLTVQENFEYFGVLRGLSRAQVRRRVPGLLEEFDLTDKRHTQVQRLSRGMQQKLAIALAVLPEPQLLLLDEPTLGLDVQATLDMQALVRSLVARGCAVLLTTHQLDVAQKLSDRVVIMRRGQVITEQPTRELLRAYSGSGFDLRFEGTLSEPQRRALLSLGAEEVEPGRLSYFGPGALLYEVLDALRPLELRAVTPGEVDLADVFLRVNSEAEVAYA</sequence>
<dbReference type="InterPro" id="IPR003439">
    <property type="entry name" value="ABC_transporter-like_ATP-bd"/>
</dbReference>
<dbReference type="PROSITE" id="PS50893">
    <property type="entry name" value="ABC_TRANSPORTER_2"/>
    <property type="match status" value="1"/>
</dbReference>
<protein>
    <submittedName>
        <fullName evidence="6">ATP-binding cassette domain-containing protein</fullName>
    </submittedName>
</protein>
<evidence type="ECO:0000256" key="3">
    <source>
        <dbReference type="ARBA" id="ARBA00022741"/>
    </source>
</evidence>
<dbReference type="RefSeq" id="WP_157457631.1">
    <property type="nucleotide sequence ID" value="NZ_WQLB01000002.1"/>
</dbReference>
<reference evidence="6 7" key="1">
    <citation type="submission" date="2019-12" db="EMBL/GenBank/DDBJ databases">
        <title>Deinococcus sp. HMF7620 Genome sequencing and assembly.</title>
        <authorList>
            <person name="Kang H."/>
            <person name="Kim H."/>
            <person name="Joh K."/>
        </authorList>
    </citation>
    <scope>NUCLEOTIDE SEQUENCE [LARGE SCALE GENOMIC DNA]</scope>
    <source>
        <strain evidence="6 7">HMF7620</strain>
    </source>
</reference>
<name>A0A7C9HQ09_9DEIO</name>
<dbReference type="Pfam" id="PF00005">
    <property type="entry name" value="ABC_tran"/>
    <property type="match status" value="1"/>
</dbReference>
<dbReference type="AlphaFoldDB" id="A0A7C9HQ09"/>
<evidence type="ECO:0000313" key="6">
    <source>
        <dbReference type="EMBL" id="MVN85633.1"/>
    </source>
</evidence>
<accession>A0A7C9HQ09</accession>
<keyword evidence="3" id="KW-0547">Nucleotide-binding</keyword>
<dbReference type="SMART" id="SM00382">
    <property type="entry name" value="AAA"/>
    <property type="match status" value="1"/>
</dbReference>
<gene>
    <name evidence="6" type="ORF">GO986_02525</name>
</gene>
<keyword evidence="7" id="KW-1185">Reference proteome</keyword>